<evidence type="ECO:0000313" key="1">
    <source>
        <dbReference type="EMBL" id="PPR94149.1"/>
    </source>
</evidence>
<protein>
    <submittedName>
        <fullName evidence="1">Uncharacterized protein</fullName>
    </submittedName>
</protein>
<name>A0A2P5WST1_GOSBA</name>
<reference evidence="1 2" key="1">
    <citation type="submission" date="2015-01" db="EMBL/GenBank/DDBJ databases">
        <title>Genome of allotetraploid Gossypium barbadense reveals genomic plasticity and fiber elongation in cotton evolution.</title>
        <authorList>
            <person name="Chen X."/>
            <person name="Liu X."/>
            <person name="Zhao B."/>
            <person name="Zheng H."/>
            <person name="Hu Y."/>
            <person name="Lu G."/>
            <person name="Yang C."/>
            <person name="Chen J."/>
            <person name="Shan C."/>
            <person name="Zhang L."/>
            <person name="Zhou Y."/>
            <person name="Wang L."/>
            <person name="Guo W."/>
            <person name="Bai Y."/>
            <person name="Ruan J."/>
            <person name="Shangguan X."/>
            <person name="Mao Y."/>
            <person name="Jiang J."/>
            <person name="Zhu Y."/>
            <person name="Lei J."/>
            <person name="Kang H."/>
            <person name="Chen S."/>
            <person name="He X."/>
            <person name="Wang R."/>
            <person name="Wang Y."/>
            <person name="Chen J."/>
            <person name="Wang L."/>
            <person name="Yu S."/>
            <person name="Wang B."/>
            <person name="Wei J."/>
            <person name="Song S."/>
            <person name="Lu X."/>
            <person name="Gao Z."/>
            <person name="Gu W."/>
            <person name="Deng X."/>
            <person name="Ma D."/>
            <person name="Wang S."/>
            <person name="Liang W."/>
            <person name="Fang L."/>
            <person name="Cai C."/>
            <person name="Zhu X."/>
            <person name="Zhou B."/>
            <person name="Zhang Y."/>
            <person name="Chen Z."/>
            <person name="Xu S."/>
            <person name="Zhu R."/>
            <person name="Wang S."/>
            <person name="Zhang T."/>
            <person name="Zhao G."/>
        </authorList>
    </citation>
    <scope>NUCLEOTIDE SEQUENCE [LARGE SCALE GENOMIC DNA]</scope>
    <source>
        <strain evidence="2">cv. Xinhai21</strain>
        <tissue evidence="1">Leaf</tissue>
    </source>
</reference>
<dbReference type="EMBL" id="KZ666614">
    <property type="protein sequence ID" value="PPR94149.1"/>
    <property type="molecule type" value="Genomic_DNA"/>
</dbReference>
<accession>A0A2P5WST1</accession>
<organism evidence="1 2">
    <name type="scientific">Gossypium barbadense</name>
    <name type="common">Sea Island cotton</name>
    <name type="synonym">Hibiscus barbadensis</name>
    <dbReference type="NCBI Taxonomy" id="3634"/>
    <lineage>
        <taxon>Eukaryota</taxon>
        <taxon>Viridiplantae</taxon>
        <taxon>Streptophyta</taxon>
        <taxon>Embryophyta</taxon>
        <taxon>Tracheophyta</taxon>
        <taxon>Spermatophyta</taxon>
        <taxon>Magnoliopsida</taxon>
        <taxon>eudicotyledons</taxon>
        <taxon>Gunneridae</taxon>
        <taxon>Pentapetalae</taxon>
        <taxon>rosids</taxon>
        <taxon>malvids</taxon>
        <taxon>Malvales</taxon>
        <taxon>Malvaceae</taxon>
        <taxon>Malvoideae</taxon>
        <taxon>Gossypium</taxon>
    </lineage>
</organism>
<sequence length="153" mass="17581">MAEMRLHSPKAYSSHQKKLPNCWTAPSLGEQRGQWWSRSEIVFSERSGVSLERRARCILGCIQIRNKVNGARCILRQTCRPQRISCSIREGHRSFFITSCRINSPAAHYTQYSSYTTYTCPFHSEVNALYQPLKTFPNGAHSIDLNILIRNFG</sequence>
<proteinExistence type="predicted"/>
<gene>
    <name evidence="1" type="ORF">GOBAR_AA26524</name>
</gene>
<dbReference type="AlphaFoldDB" id="A0A2P5WST1"/>
<evidence type="ECO:0000313" key="2">
    <source>
        <dbReference type="Proteomes" id="UP000239757"/>
    </source>
</evidence>
<dbReference type="Proteomes" id="UP000239757">
    <property type="component" value="Unassembled WGS sequence"/>
</dbReference>